<dbReference type="AlphaFoldDB" id="A0A6M1TD35"/>
<dbReference type="RefSeq" id="WP_165143816.1">
    <property type="nucleotide sequence ID" value="NZ_JAALLT010000005.1"/>
</dbReference>
<evidence type="ECO:0000259" key="6">
    <source>
        <dbReference type="Pfam" id="PF07291"/>
    </source>
</evidence>
<evidence type="ECO:0000313" key="7">
    <source>
        <dbReference type="EMBL" id="NGP78083.1"/>
    </source>
</evidence>
<keyword evidence="4 5" id="KW-0472">Membrane</keyword>
<evidence type="ECO:0000256" key="5">
    <source>
        <dbReference type="SAM" id="Phobius"/>
    </source>
</evidence>
<evidence type="ECO:0000256" key="4">
    <source>
        <dbReference type="ARBA" id="ARBA00023136"/>
    </source>
</evidence>
<dbReference type="EMBL" id="JAALLT010000005">
    <property type="protein sequence ID" value="NGP78083.1"/>
    <property type="molecule type" value="Genomic_DNA"/>
</dbReference>
<protein>
    <submittedName>
        <fullName evidence="7">DoxX family membrane protein</fullName>
    </submittedName>
</protein>
<feature type="domain" description="Methylamine utilisation protein MauE" evidence="6">
    <location>
        <begin position="3"/>
        <end position="135"/>
    </location>
</feature>
<keyword evidence="3 5" id="KW-1133">Transmembrane helix</keyword>
<gene>
    <name evidence="7" type="ORF">G3570_15650</name>
</gene>
<feature type="transmembrane region" description="Helical" evidence="5">
    <location>
        <begin position="116"/>
        <end position="136"/>
    </location>
</feature>
<keyword evidence="8" id="KW-1185">Reference proteome</keyword>
<name>A0A6M1TD35_9BACT</name>
<evidence type="ECO:0000313" key="8">
    <source>
        <dbReference type="Proteomes" id="UP000473278"/>
    </source>
</evidence>
<accession>A0A6M1TD35</accession>
<proteinExistence type="predicted"/>
<organism evidence="7 8">
    <name type="scientific">Halalkalibaculum roseum</name>
    <dbReference type="NCBI Taxonomy" id="2709311"/>
    <lineage>
        <taxon>Bacteria</taxon>
        <taxon>Pseudomonadati</taxon>
        <taxon>Balneolota</taxon>
        <taxon>Balneolia</taxon>
        <taxon>Balneolales</taxon>
        <taxon>Balneolaceae</taxon>
        <taxon>Halalkalibaculum</taxon>
    </lineage>
</organism>
<reference evidence="7 8" key="1">
    <citation type="submission" date="2020-02" db="EMBL/GenBank/DDBJ databases">
        <title>Balneolaceae bacterium YR4-1, complete genome.</title>
        <authorList>
            <person name="Li Y."/>
            <person name="Wu S."/>
        </authorList>
    </citation>
    <scope>NUCLEOTIDE SEQUENCE [LARGE SCALE GENOMIC DNA]</scope>
    <source>
        <strain evidence="7 8">YR4-1</strain>
    </source>
</reference>
<sequence length="149" mass="16065">MQKNILLTIRILLGLIFLASGVGKLIDSSDARYLVELLASEFYWLIEYADPIVIGTSLIELILASLLLWGKKVKLSLWASLLMVSVFTAVLGHFYLQGMSIESCGCFGALGIGGGLTATLIRNAVLLILVSGGLILSSRLLQTRSIPKV</sequence>
<evidence type="ECO:0000256" key="2">
    <source>
        <dbReference type="ARBA" id="ARBA00022692"/>
    </source>
</evidence>
<dbReference type="Pfam" id="PF07291">
    <property type="entry name" value="MauE"/>
    <property type="match status" value="1"/>
</dbReference>
<dbReference type="GO" id="GO:0030416">
    <property type="term" value="P:methylamine metabolic process"/>
    <property type="evidence" value="ECO:0007669"/>
    <property type="project" value="InterPro"/>
</dbReference>
<keyword evidence="2 5" id="KW-0812">Transmembrane</keyword>
<dbReference type="Proteomes" id="UP000473278">
    <property type="component" value="Unassembled WGS sequence"/>
</dbReference>
<evidence type="ECO:0000256" key="1">
    <source>
        <dbReference type="ARBA" id="ARBA00004141"/>
    </source>
</evidence>
<evidence type="ECO:0000256" key="3">
    <source>
        <dbReference type="ARBA" id="ARBA00022989"/>
    </source>
</evidence>
<feature type="transmembrane region" description="Helical" evidence="5">
    <location>
        <begin position="45"/>
        <end position="68"/>
    </location>
</feature>
<dbReference type="InterPro" id="IPR009908">
    <property type="entry name" value="Methylamine_util_MauE"/>
</dbReference>
<comment type="caution">
    <text evidence="7">The sequence shown here is derived from an EMBL/GenBank/DDBJ whole genome shotgun (WGS) entry which is preliminary data.</text>
</comment>
<feature type="transmembrane region" description="Helical" evidence="5">
    <location>
        <begin position="75"/>
        <end position="96"/>
    </location>
</feature>
<dbReference type="GO" id="GO:0016020">
    <property type="term" value="C:membrane"/>
    <property type="evidence" value="ECO:0007669"/>
    <property type="project" value="UniProtKB-SubCell"/>
</dbReference>
<comment type="subcellular location">
    <subcellularLocation>
        <location evidence="1">Membrane</location>
        <topology evidence="1">Multi-pass membrane protein</topology>
    </subcellularLocation>
</comment>